<feature type="domain" description="ABC transporter" evidence="9">
    <location>
        <begin position="6"/>
        <end position="244"/>
    </location>
</feature>
<dbReference type="Pfam" id="PF00005">
    <property type="entry name" value="ABC_tran"/>
    <property type="match status" value="2"/>
</dbReference>
<dbReference type="PROSITE" id="PS50893">
    <property type="entry name" value="ABC_TRANSPORTER_2"/>
    <property type="match status" value="2"/>
</dbReference>
<dbReference type="InterPro" id="IPR017871">
    <property type="entry name" value="ABC_transporter-like_CS"/>
</dbReference>
<dbReference type="PANTHER" id="PTHR43790">
    <property type="entry name" value="CARBOHYDRATE TRANSPORT ATP-BINDING PROTEIN MG119-RELATED"/>
    <property type="match status" value="1"/>
</dbReference>
<evidence type="ECO:0000313" key="10">
    <source>
        <dbReference type="EMBL" id="GAA6169275.1"/>
    </source>
</evidence>
<dbReference type="EMBL" id="BAABWN010000010">
    <property type="protein sequence ID" value="GAA6169275.1"/>
    <property type="molecule type" value="Genomic_DNA"/>
</dbReference>
<dbReference type="Proteomes" id="UP001465153">
    <property type="component" value="Unassembled WGS sequence"/>
</dbReference>
<dbReference type="PROSITE" id="PS00211">
    <property type="entry name" value="ABC_TRANSPORTER_1"/>
    <property type="match status" value="1"/>
</dbReference>
<dbReference type="SMART" id="SM00382">
    <property type="entry name" value="AAA"/>
    <property type="match status" value="2"/>
</dbReference>
<dbReference type="RefSeq" id="WP_353303830.1">
    <property type="nucleotide sequence ID" value="NZ_BAABWN010000010.1"/>
</dbReference>
<dbReference type="InterPro" id="IPR050107">
    <property type="entry name" value="ABC_carbohydrate_import_ATPase"/>
</dbReference>
<evidence type="ECO:0000259" key="9">
    <source>
        <dbReference type="PROSITE" id="PS50893"/>
    </source>
</evidence>
<evidence type="ECO:0000313" key="11">
    <source>
        <dbReference type="Proteomes" id="UP001465153"/>
    </source>
</evidence>
<evidence type="ECO:0000256" key="1">
    <source>
        <dbReference type="ARBA" id="ARBA00022448"/>
    </source>
</evidence>
<name>A0ABQ0ACB7_9GAMM</name>
<proteinExistence type="predicted"/>
<keyword evidence="4" id="KW-0677">Repeat</keyword>
<dbReference type="Gene3D" id="3.40.50.300">
    <property type="entry name" value="P-loop containing nucleotide triphosphate hydrolases"/>
    <property type="match status" value="2"/>
</dbReference>
<accession>A0ABQ0ACB7</accession>
<protein>
    <submittedName>
        <fullName evidence="10">Sugar ABC transporter ATP-binding protein</fullName>
    </submittedName>
</protein>
<keyword evidence="6 10" id="KW-0067">ATP-binding</keyword>
<dbReference type="SUPFAM" id="SSF52540">
    <property type="entry name" value="P-loop containing nucleoside triphosphate hydrolases"/>
    <property type="match status" value="2"/>
</dbReference>
<evidence type="ECO:0000256" key="3">
    <source>
        <dbReference type="ARBA" id="ARBA00022597"/>
    </source>
</evidence>
<keyword evidence="7" id="KW-1278">Translocase</keyword>
<dbReference type="PANTHER" id="PTHR43790:SF3">
    <property type="entry name" value="D-ALLOSE IMPORT ATP-BINDING PROTEIN ALSA-RELATED"/>
    <property type="match status" value="1"/>
</dbReference>
<dbReference type="CDD" id="cd03216">
    <property type="entry name" value="ABC_Carb_Monos_I"/>
    <property type="match status" value="1"/>
</dbReference>
<evidence type="ECO:0000256" key="2">
    <source>
        <dbReference type="ARBA" id="ARBA00022475"/>
    </source>
</evidence>
<dbReference type="GO" id="GO:0005524">
    <property type="term" value="F:ATP binding"/>
    <property type="evidence" value="ECO:0007669"/>
    <property type="project" value="UniProtKB-KW"/>
</dbReference>
<evidence type="ECO:0000256" key="8">
    <source>
        <dbReference type="ARBA" id="ARBA00023136"/>
    </source>
</evidence>
<keyword evidence="3" id="KW-0762">Sugar transport</keyword>
<keyword evidence="11" id="KW-1185">Reference proteome</keyword>
<sequence length="511" mass="55394">MQNSASTLLSVHDLDKTFAVPVLKQLNFELKRGEIHALMGSNGAGKSTLCNIIAGVHQATAGSMQFLGNDYRPENVNAAETSGVRMVMQELNLFPTLSIAENLCFKHLGNKFGVIDKQRLNQKAEALLTLVGLDDLSPDTPMAELGVGKQQLIEIASVISEPTQLLIVDEPTAALTDPQIDLLFNELNRLKEGGVGIIYISHRMDEIQRIADRVSILRDGQLVATENIADIDVDTIVNLMAGSVDESAKAITKNNNTDANPVAFTVNQFTRAPAFNDISFDVKAGEVLGIGGLIGSGRTELLRAMFGADVVSSGFLSFANDNFQQKVTPKTPIDGIKAGIGLVVEDRKSQGLLLQGSLLSNISLSILPKLTRFFGVTNNSQEHELATDIAKRLAIKYDDIYAPISQLSGGNQQKALIARWLLKDLPILLFDEPSRGVDARAKALIHDLIREQAALGKAVVVVSSETQELMTVSDRILVLSNGRLAGEFDPETLTEEQLLEASFRYYSASNQ</sequence>
<feature type="domain" description="ABC transporter" evidence="9">
    <location>
        <begin position="257"/>
        <end position="506"/>
    </location>
</feature>
<dbReference type="InterPro" id="IPR027417">
    <property type="entry name" value="P-loop_NTPase"/>
</dbReference>
<evidence type="ECO:0000256" key="5">
    <source>
        <dbReference type="ARBA" id="ARBA00022741"/>
    </source>
</evidence>
<evidence type="ECO:0000256" key="4">
    <source>
        <dbReference type="ARBA" id="ARBA00022737"/>
    </source>
</evidence>
<keyword evidence="8" id="KW-0472">Membrane</keyword>
<gene>
    <name evidence="10" type="ORF">NBRC116591_30860</name>
</gene>
<keyword evidence="5" id="KW-0547">Nucleotide-binding</keyword>
<keyword evidence="2" id="KW-1003">Cell membrane</keyword>
<evidence type="ECO:0000256" key="6">
    <source>
        <dbReference type="ARBA" id="ARBA00022840"/>
    </source>
</evidence>
<keyword evidence="1" id="KW-0813">Transport</keyword>
<dbReference type="InterPro" id="IPR003439">
    <property type="entry name" value="ABC_transporter-like_ATP-bd"/>
</dbReference>
<evidence type="ECO:0000256" key="7">
    <source>
        <dbReference type="ARBA" id="ARBA00022967"/>
    </source>
</evidence>
<dbReference type="InterPro" id="IPR003593">
    <property type="entry name" value="AAA+_ATPase"/>
</dbReference>
<comment type="caution">
    <text evidence="10">The sequence shown here is derived from an EMBL/GenBank/DDBJ whole genome shotgun (WGS) entry which is preliminary data.</text>
</comment>
<reference evidence="10 11" key="1">
    <citation type="submission" date="2024-04" db="EMBL/GenBank/DDBJ databases">
        <title>Draft genome sequence of Sessilibacter corallicola NBRC 116591.</title>
        <authorList>
            <person name="Miyakawa T."/>
            <person name="Kusuya Y."/>
            <person name="Miura T."/>
        </authorList>
    </citation>
    <scope>NUCLEOTIDE SEQUENCE [LARGE SCALE GENOMIC DNA]</scope>
    <source>
        <strain evidence="10 11">KU-00831-HH</strain>
    </source>
</reference>
<dbReference type="CDD" id="cd03215">
    <property type="entry name" value="ABC_Carb_Monos_II"/>
    <property type="match status" value="1"/>
</dbReference>
<organism evidence="10 11">
    <name type="scientific">Sessilibacter corallicola</name>
    <dbReference type="NCBI Taxonomy" id="2904075"/>
    <lineage>
        <taxon>Bacteria</taxon>
        <taxon>Pseudomonadati</taxon>
        <taxon>Pseudomonadota</taxon>
        <taxon>Gammaproteobacteria</taxon>
        <taxon>Cellvibrionales</taxon>
        <taxon>Cellvibrionaceae</taxon>
        <taxon>Sessilibacter</taxon>
    </lineage>
</organism>